<dbReference type="Proteomes" id="UP001054252">
    <property type="component" value="Unassembled WGS sequence"/>
</dbReference>
<comment type="caution">
    <text evidence="1">The sequence shown here is derived from an EMBL/GenBank/DDBJ whole genome shotgun (WGS) entry which is preliminary data.</text>
</comment>
<sequence length="59" mass="6601">MEENISRISTLMAGILVELQRLWNKLSSLRGVPWGSPPQFTYCCWSGLLPSYTVAAKSI</sequence>
<evidence type="ECO:0000313" key="2">
    <source>
        <dbReference type="Proteomes" id="UP001054252"/>
    </source>
</evidence>
<dbReference type="AlphaFoldDB" id="A0AAV5K6P4"/>
<reference evidence="1 2" key="1">
    <citation type="journal article" date="2021" name="Commun. Biol.">
        <title>The genome of Shorea leprosula (Dipterocarpaceae) highlights the ecological relevance of drought in aseasonal tropical rainforests.</title>
        <authorList>
            <person name="Ng K.K.S."/>
            <person name="Kobayashi M.J."/>
            <person name="Fawcett J.A."/>
            <person name="Hatakeyama M."/>
            <person name="Paape T."/>
            <person name="Ng C.H."/>
            <person name="Ang C.C."/>
            <person name="Tnah L.H."/>
            <person name="Lee C.T."/>
            <person name="Nishiyama T."/>
            <person name="Sese J."/>
            <person name="O'Brien M.J."/>
            <person name="Copetti D."/>
            <person name="Mohd Noor M.I."/>
            <person name="Ong R.C."/>
            <person name="Putra M."/>
            <person name="Sireger I.Z."/>
            <person name="Indrioko S."/>
            <person name="Kosugi Y."/>
            <person name="Izuno A."/>
            <person name="Isagi Y."/>
            <person name="Lee S.L."/>
            <person name="Shimizu K.K."/>
        </authorList>
    </citation>
    <scope>NUCLEOTIDE SEQUENCE [LARGE SCALE GENOMIC DNA]</scope>
    <source>
        <strain evidence="1">214</strain>
    </source>
</reference>
<accession>A0AAV5K6P4</accession>
<protein>
    <submittedName>
        <fullName evidence="1">Uncharacterized protein</fullName>
    </submittedName>
</protein>
<organism evidence="1 2">
    <name type="scientific">Rubroshorea leprosula</name>
    <dbReference type="NCBI Taxonomy" id="152421"/>
    <lineage>
        <taxon>Eukaryota</taxon>
        <taxon>Viridiplantae</taxon>
        <taxon>Streptophyta</taxon>
        <taxon>Embryophyta</taxon>
        <taxon>Tracheophyta</taxon>
        <taxon>Spermatophyta</taxon>
        <taxon>Magnoliopsida</taxon>
        <taxon>eudicotyledons</taxon>
        <taxon>Gunneridae</taxon>
        <taxon>Pentapetalae</taxon>
        <taxon>rosids</taxon>
        <taxon>malvids</taxon>
        <taxon>Malvales</taxon>
        <taxon>Dipterocarpaceae</taxon>
        <taxon>Rubroshorea</taxon>
    </lineage>
</organism>
<gene>
    <name evidence="1" type="ORF">SLEP1_g29715</name>
</gene>
<evidence type="ECO:0000313" key="1">
    <source>
        <dbReference type="EMBL" id="GKV19454.1"/>
    </source>
</evidence>
<name>A0AAV5K6P4_9ROSI</name>
<dbReference type="EMBL" id="BPVZ01000053">
    <property type="protein sequence ID" value="GKV19454.1"/>
    <property type="molecule type" value="Genomic_DNA"/>
</dbReference>
<keyword evidence="2" id="KW-1185">Reference proteome</keyword>
<proteinExistence type="predicted"/>